<dbReference type="Proteomes" id="UP000006757">
    <property type="component" value="Unassembled WGS sequence"/>
</dbReference>
<dbReference type="InParanoid" id="K1WH70"/>
<dbReference type="EMBL" id="AMBO01000334">
    <property type="protein sequence ID" value="EKD00819.1"/>
    <property type="molecule type" value="Genomic_DNA"/>
</dbReference>
<keyword evidence="2" id="KW-1185">Reference proteome</keyword>
<sequence length="176" mass="19377">MLALRRLVPVTRSLHTSAIAYRKQKAAAPAEEVSFDDDLFAGASEEVVSEGSGDRADRRREYINNITDGTVERAGELRKVIQLSDNEAQLEELDRVLRAWRVLGRKVSNQTAKELVGRCINLGRPDLAQKYVNDRLQYGVPTIPNGLRKKFEDKLSTVAKAAEAPSAAQAEGEATA</sequence>
<accession>K1WH70</accession>
<dbReference type="HOGENOM" id="CLU_1526244_0_0_1"/>
<comment type="caution">
    <text evidence="1">The sequence shown here is derived from an EMBL/GenBank/DDBJ whole genome shotgun (WGS) entry which is preliminary data.</text>
</comment>
<gene>
    <name evidence="1" type="ORF">A1Q2_05011</name>
</gene>
<organism evidence="1 2">
    <name type="scientific">Trichosporon asahii var. asahii (strain CBS 8904)</name>
    <name type="common">Yeast</name>
    <dbReference type="NCBI Taxonomy" id="1220162"/>
    <lineage>
        <taxon>Eukaryota</taxon>
        <taxon>Fungi</taxon>
        <taxon>Dikarya</taxon>
        <taxon>Basidiomycota</taxon>
        <taxon>Agaricomycotina</taxon>
        <taxon>Tremellomycetes</taxon>
        <taxon>Trichosporonales</taxon>
        <taxon>Trichosporonaceae</taxon>
        <taxon>Trichosporon</taxon>
    </lineage>
</organism>
<protein>
    <submittedName>
        <fullName evidence="1">Uncharacterized protein</fullName>
    </submittedName>
</protein>
<name>K1WH70_TRIAC</name>
<proteinExistence type="predicted"/>
<reference evidence="1 2" key="1">
    <citation type="journal article" date="2012" name="Eukaryot. Cell">
        <title>Genome sequence of the Trichosporon asahii environmental strain CBS 8904.</title>
        <authorList>
            <person name="Yang R.Y."/>
            <person name="Li H.T."/>
            <person name="Zhu H."/>
            <person name="Zhou G.P."/>
            <person name="Wang M."/>
            <person name="Wang L."/>
        </authorList>
    </citation>
    <scope>NUCLEOTIDE SEQUENCE [LARGE SCALE GENOMIC DNA]</scope>
    <source>
        <strain evidence="1 2">CBS 8904</strain>
    </source>
</reference>
<dbReference type="AlphaFoldDB" id="K1WH70"/>
<dbReference type="OrthoDB" id="565731at2759"/>
<evidence type="ECO:0000313" key="1">
    <source>
        <dbReference type="EMBL" id="EKD00819.1"/>
    </source>
</evidence>
<evidence type="ECO:0000313" key="2">
    <source>
        <dbReference type="Proteomes" id="UP000006757"/>
    </source>
</evidence>